<feature type="compositionally biased region" description="Basic and acidic residues" evidence="11">
    <location>
        <begin position="36"/>
        <end position="45"/>
    </location>
</feature>
<evidence type="ECO:0000256" key="3">
    <source>
        <dbReference type="ARBA" id="ARBA00014688"/>
    </source>
</evidence>
<dbReference type="InterPro" id="IPR018468">
    <property type="entry name" value="SFR1/Mei5"/>
</dbReference>
<reference evidence="12" key="1">
    <citation type="submission" date="2021-07" db="EMBL/GenBank/DDBJ databases">
        <authorList>
            <person name="Catto M.A."/>
            <person name="Jacobson A."/>
            <person name="Kennedy G."/>
            <person name="Labadie P."/>
            <person name="Hunt B.G."/>
            <person name="Srinivasan R."/>
        </authorList>
    </citation>
    <scope>NUCLEOTIDE SEQUENCE</scope>
    <source>
        <strain evidence="12">PL_HMW_Pooled</strain>
        <tissue evidence="12">Head</tissue>
    </source>
</reference>
<keyword evidence="6" id="KW-0175">Coiled coil</keyword>
<gene>
    <name evidence="12" type="ORF">KUF71_008021</name>
</gene>
<comment type="similarity">
    <text evidence="2">Belongs to the SFR1/MEI5 family.</text>
</comment>
<evidence type="ECO:0000256" key="4">
    <source>
        <dbReference type="ARBA" id="ARBA00022763"/>
    </source>
</evidence>
<evidence type="ECO:0000256" key="10">
    <source>
        <dbReference type="ARBA" id="ARBA00033234"/>
    </source>
</evidence>
<comment type="caution">
    <text evidence="12">The sequence shown here is derived from an EMBL/GenBank/DDBJ whole genome shotgun (WGS) entry which is preliminary data.</text>
</comment>
<accession>A0AAE1HCY8</accession>
<proteinExistence type="inferred from homology"/>
<dbReference type="InterPro" id="IPR042429">
    <property type="entry name" value="SFR1"/>
</dbReference>
<keyword evidence="8" id="KW-0234">DNA repair</keyword>
<feature type="compositionally biased region" description="Polar residues" evidence="11">
    <location>
        <begin position="103"/>
        <end position="112"/>
    </location>
</feature>
<comment type="subcellular location">
    <subcellularLocation>
        <location evidence="1">Nucleus</location>
    </subcellularLocation>
</comment>
<sequence length="228" mass="25553">MEQGSSKTPCRRIGLRRIASASKAEPCEAPATSKSADFKPHDRVSKSRAGLFSSSSSSSSKDMHAPNFRSQSSHVMPTESWKSTHTAKSSLNARKSDSELNYPESSPCSSRVITGEENKCQERNSKKPKLDLTETITVEDLHALQRQVGLKERKLKELRQAEVICKKHNPNQLREDIKTWLQACQAALQELLNSLHSRGGQIDMNRLLCELGIPSKLVRYNDETDDFE</sequence>
<protein>
    <recommendedName>
        <fullName evidence="3">Swi5-dependent recombination DNA repair protein 1 homolog</fullName>
    </recommendedName>
    <alternativeName>
        <fullName evidence="10">Meiosis protein 5 homolog</fullName>
    </alternativeName>
</protein>
<evidence type="ECO:0000313" key="12">
    <source>
        <dbReference type="EMBL" id="KAK3918773.1"/>
    </source>
</evidence>
<keyword evidence="7" id="KW-0804">Transcription</keyword>
<evidence type="ECO:0000256" key="5">
    <source>
        <dbReference type="ARBA" id="ARBA00023015"/>
    </source>
</evidence>
<dbReference type="Gene3D" id="6.10.140.1020">
    <property type="match status" value="1"/>
</dbReference>
<dbReference type="EMBL" id="JAHWGI010000960">
    <property type="protein sequence ID" value="KAK3918773.1"/>
    <property type="molecule type" value="Genomic_DNA"/>
</dbReference>
<evidence type="ECO:0000256" key="6">
    <source>
        <dbReference type="ARBA" id="ARBA00023054"/>
    </source>
</evidence>
<evidence type="ECO:0000256" key="8">
    <source>
        <dbReference type="ARBA" id="ARBA00023204"/>
    </source>
</evidence>
<feature type="compositionally biased region" description="Polar residues" evidence="11">
    <location>
        <begin position="68"/>
        <end position="93"/>
    </location>
</feature>
<dbReference type="GO" id="GO:0032798">
    <property type="term" value="C:Swi5-Sfr1 complex"/>
    <property type="evidence" value="ECO:0007669"/>
    <property type="project" value="InterPro"/>
</dbReference>
<evidence type="ECO:0000256" key="9">
    <source>
        <dbReference type="ARBA" id="ARBA00023242"/>
    </source>
</evidence>
<dbReference type="PANTHER" id="PTHR28643">
    <property type="entry name" value="SWI5-DEPENDENT RECOMBINATION DNA REPAIR PROTEIN 1 HOMOLOG"/>
    <property type="match status" value="1"/>
</dbReference>
<evidence type="ECO:0000256" key="7">
    <source>
        <dbReference type="ARBA" id="ARBA00023163"/>
    </source>
</evidence>
<keyword evidence="13" id="KW-1185">Reference proteome</keyword>
<dbReference type="PANTHER" id="PTHR28643:SF1">
    <property type="entry name" value="SWI5-DEPENDENT RECOMBINATION DNA REPAIR PROTEIN 1 HOMOLOG"/>
    <property type="match status" value="1"/>
</dbReference>
<organism evidence="12 13">
    <name type="scientific">Frankliniella fusca</name>
    <dbReference type="NCBI Taxonomy" id="407009"/>
    <lineage>
        <taxon>Eukaryota</taxon>
        <taxon>Metazoa</taxon>
        <taxon>Ecdysozoa</taxon>
        <taxon>Arthropoda</taxon>
        <taxon>Hexapoda</taxon>
        <taxon>Insecta</taxon>
        <taxon>Pterygota</taxon>
        <taxon>Neoptera</taxon>
        <taxon>Paraneoptera</taxon>
        <taxon>Thysanoptera</taxon>
        <taxon>Terebrantia</taxon>
        <taxon>Thripoidea</taxon>
        <taxon>Thripidae</taxon>
        <taxon>Frankliniella</taxon>
    </lineage>
</organism>
<dbReference type="Proteomes" id="UP001219518">
    <property type="component" value="Unassembled WGS sequence"/>
</dbReference>
<reference evidence="12" key="2">
    <citation type="journal article" date="2023" name="BMC Genomics">
        <title>Pest status, molecular evolution, and epigenetic factors derived from the genome assembly of Frankliniella fusca, a thysanopteran phytovirus vector.</title>
        <authorList>
            <person name="Catto M.A."/>
            <person name="Labadie P.E."/>
            <person name="Jacobson A.L."/>
            <person name="Kennedy G.G."/>
            <person name="Srinivasan R."/>
            <person name="Hunt B.G."/>
        </authorList>
    </citation>
    <scope>NUCLEOTIDE SEQUENCE</scope>
    <source>
        <strain evidence="12">PL_HMW_Pooled</strain>
    </source>
</reference>
<feature type="region of interest" description="Disordered" evidence="11">
    <location>
        <begin position="1"/>
        <end position="126"/>
    </location>
</feature>
<dbReference type="Pfam" id="PF10376">
    <property type="entry name" value="Mei5"/>
    <property type="match status" value="1"/>
</dbReference>
<evidence type="ECO:0000256" key="1">
    <source>
        <dbReference type="ARBA" id="ARBA00004123"/>
    </source>
</evidence>
<evidence type="ECO:0000313" key="13">
    <source>
        <dbReference type="Proteomes" id="UP001219518"/>
    </source>
</evidence>
<keyword evidence="5" id="KW-0805">Transcription regulation</keyword>
<dbReference type="AlphaFoldDB" id="A0AAE1HCY8"/>
<keyword evidence="4" id="KW-0227">DNA damage</keyword>
<evidence type="ECO:0000256" key="2">
    <source>
        <dbReference type="ARBA" id="ARBA00008729"/>
    </source>
</evidence>
<dbReference type="GO" id="GO:0000724">
    <property type="term" value="P:double-strand break repair via homologous recombination"/>
    <property type="evidence" value="ECO:0007669"/>
    <property type="project" value="InterPro"/>
</dbReference>
<feature type="compositionally biased region" description="Basic and acidic residues" evidence="11">
    <location>
        <begin position="114"/>
        <end position="126"/>
    </location>
</feature>
<dbReference type="GO" id="GO:0003713">
    <property type="term" value="F:transcription coactivator activity"/>
    <property type="evidence" value="ECO:0007669"/>
    <property type="project" value="InterPro"/>
</dbReference>
<evidence type="ECO:0000256" key="11">
    <source>
        <dbReference type="SAM" id="MobiDB-lite"/>
    </source>
</evidence>
<name>A0AAE1HCY8_9NEOP</name>
<keyword evidence="9" id="KW-0539">Nucleus</keyword>